<sequence>MKSRRFMQPLTSPIHFHTAMIEQTPVAVFLGQEMIGSGKIVQITDYIVKIGSEFYVRDACTFKYAV</sequence>
<dbReference type="AlphaFoldDB" id="A0A839TIA7"/>
<evidence type="ECO:0000313" key="1">
    <source>
        <dbReference type="EMBL" id="MBB3126243.1"/>
    </source>
</evidence>
<organism evidence="1 2">
    <name type="scientific">Paenibacillus rhizosphaerae</name>
    <dbReference type="NCBI Taxonomy" id="297318"/>
    <lineage>
        <taxon>Bacteria</taxon>
        <taxon>Bacillati</taxon>
        <taxon>Bacillota</taxon>
        <taxon>Bacilli</taxon>
        <taxon>Bacillales</taxon>
        <taxon>Paenibacillaceae</taxon>
        <taxon>Paenibacillus</taxon>
    </lineage>
</organism>
<protein>
    <submittedName>
        <fullName evidence="1">Uncharacterized protein</fullName>
    </submittedName>
</protein>
<dbReference type="RefSeq" id="WP_246426416.1">
    <property type="nucleotide sequence ID" value="NZ_JACHXJ010000001.1"/>
</dbReference>
<reference evidence="1 2" key="1">
    <citation type="submission" date="2020-08" db="EMBL/GenBank/DDBJ databases">
        <title>Genomic Encyclopedia of Type Strains, Phase III (KMG-III): the genomes of soil and plant-associated and newly described type strains.</title>
        <authorList>
            <person name="Whitman W."/>
        </authorList>
    </citation>
    <scope>NUCLEOTIDE SEQUENCE [LARGE SCALE GENOMIC DNA]</scope>
    <source>
        <strain evidence="1 2">CECT 5831</strain>
    </source>
</reference>
<accession>A0A839TIA7</accession>
<name>A0A839TIA7_9BACL</name>
<dbReference type="EMBL" id="JACHXJ010000001">
    <property type="protein sequence ID" value="MBB3126243.1"/>
    <property type="molecule type" value="Genomic_DNA"/>
</dbReference>
<gene>
    <name evidence="1" type="ORF">FHS19_000897</name>
</gene>
<evidence type="ECO:0000313" key="2">
    <source>
        <dbReference type="Proteomes" id="UP000517523"/>
    </source>
</evidence>
<proteinExistence type="predicted"/>
<comment type="caution">
    <text evidence="1">The sequence shown here is derived from an EMBL/GenBank/DDBJ whole genome shotgun (WGS) entry which is preliminary data.</text>
</comment>
<dbReference type="Proteomes" id="UP000517523">
    <property type="component" value="Unassembled WGS sequence"/>
</dbReference>